<protein>
    <submittedName>
        <fullName evidence="3">Cell wall hydrolase</fullName>
    </submittedName>
</protein>
<feature type="region of interest" description="Disordered" evidence="1">
    <location>
        <begin position="240"/>
        <end position="260"/>
    </location>
</feature>
<name>A0A4Q2KMZ7_9SPHN</name>
<dbReference type="Proteomes" id="UP000293623">
    <property type="component" value="Unassembled WGS sequence"/>
</dbReference>
<keyword evidence="4" id="KW-1185">Reference proteome</keyword>
<dbReference type="AlphaFoldDB" id="A0A4Q2KMZ7"/>
<dbReference type="OrthoDB" id="9785345at2"/>
<feature type="domain" description="Cell wall hydrolase SleB" evidence="2">
    <location>
        <begin position="114"/>
        <end position="222"/>
    </location>
</feature>
<comment type="caution">
    <text evidence="3">The sequence shown here is derived from an EMBL/GenBank/DDBJ whole genome shotgun (WGS) entry which is preliminary data.</text>
</comment>
<evidence type="ECO:0000259" key="2">
    <source>
        <dbReference type="Pfam" id="PF07486"/>
    </source>
</evidence>
<gene>
    <name evidence="3" type="ORF">ETX26_07260</name>
</gene>
<reference evidence="3 4" key="1">
    <citation type="submission" date="2019-01" db="EMBL/GenBank/DDBJ databases">
        <title>Altererythrobacter rhizovicinus sp. nov., isolated from the rhizosphere soil of Haloxylon ammodendron.</title>
        <authorList>
            <person name="Li H.-P."/>
            <person name="Gou J.-Y."/>
            <person name="Yao D."/>
            <person name="Han Q.-Q."/>
            <person name="Shao K.-Z."/>
            <person name="Zhao Q."/>
            <person name="Zhang J.-L."/>
        </authorList>
    </citation>
    <scope>NUCLEOTIDE SEQUENCE [LARGE SCALE GENOMIC DNA]</scope>
    <source>
        <strain evidence="3 4">AY-3R</strain>
    </source>
</reference>
<evidence type="ECO:0000313" key="4">
    <source>
        <dbReference type="Proteomes" id="UP000293623"/>
    </source>
</evidence>
<sequence length="331" mass="34393">MAAPADWTVFGEPAAALTQAEAVQPLAYERPGQNFPGSAFYFLEDTPRLAYALPENAATLYDPTGTGDGVAAELAAARVAGPAAAAFRLSGTGIDKARALHCLTSAVYYEAASEAIGGQRAVAQVVLNRVAHPSYPNSVCGVVFQGSERKTGCQFTFTCDGSLARKPMKAAWDRALTVAQQALAGEVYEPVGLATHYHTIWINPYWAPSLDTVGTIGAHRFYRWRGAAGRPAAFTASYRGAEPAAAPHPRSAAPEPTAAADPVALARAYEEARASAAAASPGTAARTPAPDYASPVEARGGDAAFTAGNLPSGGTVRPEYANSGRWIAQPN</sequence>
<evidence type="ECO:0000313" key="3">
    <source>
        <dbReference type="EMBL" id="RXZ66734.1"/>
    </source>
</evidence>
<evidence type="ECO:0000256" key="1">
    <source>
        <dbReference type="SAM" id="MobiDB-lite"/>
    </source>
</evidence>
<dbReference type="Gene3D" id="1.10.10.2520">
    <property type="entry name" value="Cell wall hydrolase SleB, domain 1"/>
    <property type="match status" value="1"/>
</dbReference>
<dbReference type="EMBL" id="SDPV01000001">
    <property type="protein sequence ID" value="RXZ66734.1"/>
    <property type="molecule type" value="Genomic_DNA"/>
</dbReference>
<dbReference type="GO" id="GO:0016787">
    <property type="term" value="F:hydrolase activity"/>
    <property type="evidence" value="ECO:0007669"/>
    <property type="project" value="UniProtKB-KW"/>
</dbReference>
<dbReference type="InterPro" id="IPR042047">
    <property type="entry name" value="SleB_dom1"/>
</dbReference>
<feature type="region of interest" description="Disordered" evidence="1">
    <location>
        <begin position="277"/>
        <end position="331"/>
    </location>
</feature>
<dbReference type="Pfam" id="PF07486">
    <property type="entry name" value="Hydrolase_2"/>
    <property type="match status" value="1"/>
</dbReference>
<feature type="compositionally biased region" description="Low complexity" evidence="1">
    <location>
        <begin position="241"/>
        <end position="256"/>
    </location>
</feature>
<feature type="compositionally biased region" description="Low complexity" evidence="1">
    <location>
        <begin position="277"/>
        <end position="290"/>
    </location>
</feature>
<accession>A0A4Q2KMZ7</accession>
<proteinExistence type="predicted"/>
<dbReference type="InterPro" id="IPR011105">
    <property type="entry name" value="Cell_wall_hydrolase_SleB"/>
</dbReference>
<organism evidence="3 4">
    <name type="scientific">Pelagerythrobacter rhizovicinus</name>
    <dbReference type="NCBI Taxonomy" id="2268576"/>
    <lineage>
        <taxon>Bacteria</taxon>
        <taxon>Pseudomonadati</taxon>
        <taxon>Pseudomonadota</taxon>
        <taxon>Alphaproteobacteria</taxon>
        <taxon>Sphingomonadales</taxon>
        <taxon>Erythrobacteraceae</taxon>
        <taxon>Pelagerythrobacter</taxon>
    </lineage>
</organism>
<keyword evidence="3" id="KW-0378">Hydrolase</keyword>